<dbReference type="InterPro" id="IPR044974">
    <property type="entry name" value="Disease_R_plants"/>
</dbReference>
<dbReference type="Gene3D" id="3.80.10.10">
    <property type="entry name" value="Ribonuclease Inhibitor"/>
    <property type="match status" value="2"/>
</dbReference>
<name>A0ABQ9KM38_HEVBR</name>
<dbReference type="InterPro" id="IPR032675">
    <property type="entry name" value="LRR_dom_sf"/>
</dbReference>
<evidence type="ECO:0000313" key="2">
    <source>
        <dbReference type="Proteomes" id="UP001174677"/>
    </source>
</evidence>
<keyword evidence="2" id="KW-1185">Reference proteome</keyword>
<accession>A0ABQ9KM38</accession>
<dbReference type="EMBL" id="JARPOI010000017">
    <property type="protein sequence ID" value="KAJ9141458.1"/>
    <property type="molecule type" value="Genomic_DNA"/>
</dbReference>
<comment type="caution">
    <text evidence="1">The sequence shown here is derived from an EMBL/GenBank/DDBJ whole genome shotgun (WGS) entry which is preliminary data.</text>
</comment>
<evidence type="ECO:0000313" key="1">
    <source>
        <dbReference type="EMBL" id="KAJ9141458.1"/>
    </source>
</evidence>
<reference evidence="1" key="1">
    <citation type="journal article" date="2023" name="Plant Biotechnol. J.">
        <title>Chromosome-level wild Hevea brasiliensis genome provides new tools for genomic-assisted breeding and valuable loci to elevate rubber yield.</title>
        <authorList>
            <person name="Cheng H."/>
            <person name="Song X."/>
            <person name="Hu Y."/>
            <person name="Wu T."/>
            <person name="Yang Q."/>
            <person name="An Z."/>
            <person name="Feng S."/>
            <person name="Deng Z."/>
            <person name="Wu W."/>
            <person name="Zeng X."/>
            <person name="Tu M."/>
            <person name="Wang X."/>
            <person name="Huang H."/>
        </authorList>
    </citation>
    <scope>NUCLEOTIDE SEQUENCE</scope>
    <source>
        <strain evidence="1">MT/VB/25A 57/8</strain>
    </source>
</reference>
<sequence length="582" mass="66439">MGRKIAQRKYTKGKTRRRIWNSEDALKVLRENIDTDRVRSLILDKQLLSITPTTEENSGIEGFTKLSSLKLLYLNKWLWRRASFSNAKLNGGGYKNFPTSLIWLSWHGFPLKFIPNAFTLEELVVLDLRKSSLEYIWKGPKFLPNLKILNLSHSHLLVAFPDCSKLPNLELLILKDCINLVEIDKSIGFLEKKLPREIARMRSLEELLLSGCSELNEIPEELVELDSLRVFDASGTAINQGSSISERSPRFSLAILPHFLTVLRLKDCNLSDDVIPGDISLLCSLVMLKLSGNPIQTLPQSIVSLAWLEFLSLDRCRRLQFLPELPQGLRGLNLVGCKSLEKLRGELWTKKEHVGINGCANLSEIEGLYKLQKMTDIDKIIMDVFHIFSLKALANSFEVEMINCRTQSMLTEKFQLLKFSMPRVQRNQRLTGLNLCVVYAFDSSKIDSFHPFVKDKIDGSFSFVAIITNITKGIRWFYRPAFFAKPETGVNMTWLSHWKFGDQLQGGDEVEVRVIGSFAVGVKKVGIDRVFEEGIQIPTHYVDTSPYEVRPGCLQPVEFRFDHSRRGPVGPRPFDYRTNRSP</sequence>
<dbReference type="Proteomes" id="UP001174677">
    <property type="component" value="Chromosome 17"/>
</dbReference>
<gene>
    <name evidence="1" type="ORF">P3X46_031995</name>
</gene>
<proteinExistence type="predicted"/>
<protein>
    <submittedName>
        <fullName evidence="1">Uncharacterized protein</fullName>
    </submittedName>
</protein>
<dbReference type="PANTHER" id="PTHR11017:SF583">
    <property type="entry name" value="TIR DOMAIN-CONTAINING PROTEIN"/>
    <property type="match status" value="1"/>
</dbReference>
<organism evidence="1 2">
    <name type="scientific">Hevea brasiliensis</name>
    <name type="common">Para rubber tree</name>
    <name type="synonym">Siphonia brasiliensis</name>
    <dbReference type="NCBI Taxonomy" id="3981"/>
    <lineage>
        <taxon>Eukaryota</taxon>
        <taxon>Viridiplantae</taxon>
        <taxon>Streptophyta</taxon>
        <taxon>Embryophyta</taxon>
        <taxon>Tracheophyta</taxon>
        <taxon>Spermatophyta</taxon>
        <taxon>Magnoliopsida</taxon>
        <taxon>eudicotyledons</taxon>
        <taxon>Gunneridae</taxon>
        <taxon>Pentapetalae</taxon>
        <taxon>rosids</taxon>
        <taxon>fabids</taxon>
        <taxon>Malpighiales</taxon>
        <taxon>Euphorbiaceae</taxon>
        <taxon>Crotonoideae</taxon>
        <taxon>Micrandreae</taxon>
        <taxon>Hevea</taxon>
    </lineage>
</organism>
<dbReference type="PANTHER" id="PTHR11017">
    <property type="entry name" value="LEUCINE-RICH REPEAT-CONTAINING PROTEIN"/>
    <property type="match status" value="1"/>
</dbReference>
<dbReference type="SUPFAM" id="SSF52058">
    <property type="entry name" value="L domain-like"/>
    <property type="match status" value="1"/>
</dbReference>